<feature type="signal peptide" evidence="1">
    <location>
        <begin position="1"/>
        <end position="16"/>
    </location>
</feature>
<dbReference type="Proteomes" id="UP000008076">
    <property type="component" value="Unassembled WGS sequence"/>
</dbReference>
<gene>
    <name evidence="2" type="ORF">EDI_308750</name>
</gene>
<evidence type="ECO:0000256" key="1">
    <source>
        <dbReference type="SAM" id="SignalP"/>
    </source>
</evidence>
<keyword evidence="1" id="KW-0732">Signal</keyword>
<proteinExistence type="predicted"/>
<protein>
    <submittedName>
        <fullName evidence="2">Uncharacterized protein</fullName>
    </submittedName>
</protein>
<dbReference type="EMBL" id="DS550176">
    <property type="protein sequence ID" value="EDR23743.1"/>
    <property type="molecule type" value="Genomic_DNA"/>
</dbReference>
<dbReference type="KEGG" id="edi:EDI_308750"/>
<evidence type="ECO:0000313" key="2">
    <source>
        <dbReference type="EMBL" id="EDR23743.1"/>
    </source>
</evidence>
<dbReference type="eggNOG" id="ENOG502RIQ7">
    <property type="taxonomic scope" value="Eukaryota"/>
</dbReference>
<organism evidence="3">
    <name type="scientific">Entamoeba dispar (strain ATCC PRA-260 / SAW760)</name>
    <dbReference type="NCBI Taxonomy" id="370354"/>
    <lineage>
        <taxon>Eukaryota</taxon>
        <taxon>Amoebozoa</taxon>
        <taxon>Evosea</taxon>
        <taxon>Archamoebae</taxon>
        <taxon>Mastigamoebida</taxon>
        <taxon>Entamoebidae</taxon>
        <taxon>Entamoeba</taxon>
    </lineage>
</organism>
<reference evidence="3" key="1">
    <citation type="submission" date="2007-12" db="EMBL/GenBank/DDBJ databases">
        <title>Annotation of Entamoeba dispar SAW760.</title>
        <authorList>
            <person name="Lorenzi H."/>
            <person name="Inman J."/>
            <person name="Schobel S."/>
            <person name="Amedeo P."/>
            <person name="Caler E."/>
        </authorList>
    </citation>
    <scope>NUCLEOTIDE SEQUENCE [LARGE SCALE GENOMIC DNA]</scope>
    <source>
        <strain evidence="3">ATCC PRA-260 / SAW760</strain>
    </source>
</reference>
<dbReference type="RefSeq" id="XP_001739866.1">
    <property type="nucleotide sequence ID" value="XM_001739814.1"/>
</dbReference>
<sequence length="161" mass="18927">MFFLLISVNILCGVLSEINSFGIYYNHDINIDYQDYTDTPEYLEELITVLKDMFRITQKDFTKVFLDMLKCLAKNSEVPREIREVLSVIIEIKGLLNDLFNTYIIGKQLFVGVDYSQIKLLKDKLKKSLISVIKRINRFKKLMNVKKSDENKYTKMVSSYL</sequence>
<dbReference type="VEuPathDB" id="AmoebaDB:EDI_308750"/>
<evidence type="ECO:0000313" key="3">
    <source>
        <dbReference type="Proteomes" id="UP000008076"/>
    </source>
</evidence>
<keyword evidence="3" id="KW-1185">Reference proteome</keyword>
<accession>B0EP04</accession>
<dbReference type="OMA" id="HDINIDY"/>
<dbReference type="AlphaFoldDB" id="B0EP04"/>
<dbReference type="GeneID" id="5885013"/>
<name>B0EP04_ENTDS</name>
<feature type="chain" id="PRO_5002749894" evidence="1">
    <location>
        <begin position="17"/>
        <end position="161"/>
    </location>
</feature>